<proteinExistence type="predicted"/>
<keyword evidence="1" id="KW-0732">Signal</keyword>
<reference evidence="2" key="1">
    <citation type="submission" date="2020-12" db="EMBL/GenBank/DDBJ databases">
        <title>WGS assembly of Carya illinoinensis cv. Pawnee.</title>
        <authorList>
            <person name="Platts A."/>
            <person name="Shu S."/>
            <person name="Wright S."/>
            <person name="Barry K."/>
            <person name="Edger P."/>
            <person name="Pires J.C."/>
            <person name="Schmutz J."/>
        </authorList>
    </citation>
    <scope>NUCLEOTIDE SEQUENCE</scope>
    <source>
        <tissue evidence="2">Leaf</tissue>
    </source>
</reference>
<gene>
    <name evidence="2" type="ORF">CIPAW_15G013300</name>
</gene>
<dbReference type="EMBL" id="CM031823">
    <property type="protein sequence ID" value="KAG6625953.1"/>
    <property type="molecule type" value="Genomic_DNA"/>
</dbReference>
<name>A0A8T1NAX4_CARIL</name>
<protein>
    <submittedName>
        <fullName evidence="2">Uncharacterized protein</fullName>
    </submittedName>
</protein>
<sequence>MQIAATRRDVVAVAFFFLCFFSLLIKARSIRQDSCGTVDGSDMSRGNHFVGRDQEGCINDHEGELIAMDYTPARTKTPIHNL</sequence>
<dbReference type="AlphaFoldDB" id="A0A8T1NAX4"/>
<organism evidence="2 3">
    <name type="scientific">Carya illinoinensis</name>
    <name type="common">Pecan</name>
    <dbReference type="NCBI Taxonomy" id="32201"/>
    <lineage>
        <taxon>Eukaryota</taxon>
        <taxon>Viridiplantae</taxon>
        <taxon>Streptophyta</taxon>
        <taxon>Embryophyta</taxon>
        <taxon>Tracheophyta</taxon>
        <taxon>Spermatophyta</taxon>
        <taxon>Magnoliopsida</taxon>
        <taxon>eudicotyledons</taxon>
        <taxon>Gunneridae</taxon>
        <taxon>Pentapetalae</taxon>
        <taxon>rosids</taxon>
        <taxon>fabids</taxon>
        <taxon>Fagales</taxon>
        <taxon>Juglandaceae</taxon>
        <taxon>Carya</taxon>
    </lineage>
</organism>
<keyword evidence="3" id="KW-1185">Reference proteome</keyword>
<feature type="signal peptide" evidence="1">
    <location>
        <begin position="1"/>
        <end position="27"/>
    </location>
</feature>
<comment type="caution">
    <text evidence="2">The sequence shown here is derived from an EMBL/GenBank/DDBJ whole genome shotgun (WGS) entry which is preliminary data.</text>
</comment>
<feature type="chain" id="PRO_5035853576" evidence="1">
    <location>
        <begin position="28"/>
        <end position="82"/>
    </location>
</feature>
<dbReference type="InterPro" id="IPR049306">
    <property type="entry name" value="GLV1-2"/>
</dbReference>
<evidence type="ECO:0000313" key="2">
    <source>
        <dbReference type="EMBL" id="KAG6625953.1"/>
    </source>
</evidence>
<evidence type="ECO:0000256" key="1">
    <source>
        <dbReference type="SAM" id="SignalP"/>
    </source>
</evidence>
<dbReference type="Proteomes" id="UP000811609">
    <property type="component" value="Chromosome 15"/>
</dbReference>
<evidence type="ECO:0000313" key="3">
    <source>
        <dbReference type="Proteomes" id="UP000811609"/>
    </source>
</evidence>
<accession>A0A8T1NAX4</accession>
<dbReference type="Pfam" id="PF21529">
    <property type="entry name" value="GLV1-2"/>
    <property type="match status" value="1"/>
</dbReference>